<dbReference type="EMBL" id="AACS02000016">
    <property type="protein sequence ID" value="EAU80365.1"/>
    <property type="molecule type" value="Genomic_DNA"/>
</dbReference>
<reference evidence="1 2" key="1">
    <citation type="journal article" date="2010" name="Proc. Natl. Acad. Sci. U.S.A.">
        <title>Insights into evolution of multicellular fungi from the assembled chromosomes of the mushroom Coprinopsis cinerea (Coprinus cinereus).</title>
        <authorList>
            <person name="Stajich J.E."/>
            <person name="Wilke S.K."/>
            <person name="Ahren D."/>
            <person name="Au C.H."/>
            <person name="Birren B.W."/>
            <person name="Borodovsky M."/>
            <person name="Burns C."/>
            <person name="Canback B."/>
            <person name="Casselton L.A."/>
            <person name="Cheng C.K."/>
            <person name="Deng J."/>
            <person name="Dietrich F.S."/>
            <person name="Fargo D.C."/>
            <person name="Farman M.L."/>
            <person name="Gathman A.C."/>
            <person name="Goldberg J."/>
            <person name="Guigo R."/>
            <person name="Hoegger P.J."/>
            <person name="Hooker J.B."/>
            <person name="Huggins A."/>
            <person name="James T.Y."/>
            <person name="Kamada T."/>
            <person name="Kilaru S."/>
            <person name="Kodira C."/>
            <person name="Kues U."/>
            <person name="Kupfer D."/>
            <person name="Kwan H.S."/>
            <person name="Lomsadze A."/>
            <person name="Li W."/>
            <person name="Lilly W.W."/>
            <person name="Ma L.J."/>
            <person name="Mackey A.J."/>
            <person name="Manning G."/>
            <person name="Martin F."/>
            <person name="Muraguchi H."/>
            <person name="Natvig D.O."/>
            <person name="Palmerini H."/>
            <person name="Ramesh M.A."/>
            <person name="Rehmeyer C.J."/>
            <person name="Roe B.A."/>
            <person name="Shenoy N."/>
            <person name="Stanke M."/>
            <person name="Ter-Hovhannisyan V."/>
            <person name="Tunlid A."/>
            <person name="Velagapudi R."/>
            <person name="Vision T.J."/>
            <person name="Zeng Q."/>
            <person name="Zolan M.E."/>
            <person name="Pukkila P.J."/>
        </authorList>
    </citation>
    <scope>NUCLEOTIDE SEQUENCE [LARGE SCALE GENOMIC DNA]</scope>
    <source>
        <strain evidence="2">Okayama-7 / 130 / ATCC MYA-4618 / FGSC 9003</strain>
    </source>
</reference>
<dbReference type="InParanoid" id="A8PHT3"/>
<dbReference type="AlphaFoldDB" id="A8PHT3"/>
<protein>
    <submittedName>
        <fullName evidence="1">Uncharacterized protein</fullName>
    </submittedName>
</protein>
<dbReference type="VEuPathDB" id="FungiDB:CC1G_12781"/>
<evidence type="ECO:0000313" key="2">
    <source>
        <dbReference type="Proteomes" id="UP000001861"/>
    </source>
</evidence>
<dbReference type="Proteomes" id="UP000001861">
    <property type="component" value="Unassembled WGS sequence"/>
</dbReference>
<dbReference type="KEGG" id="cci:CC1G_12781"/>
<organism evidence="1 2">
    <name type="scientific">Coprinopsis cinerea (strain Okayama-7 / 130 / ATCC MYA-4618 / FGSC 9003)</name>
    <name type="common">Inky cap fungus</name>
    <name type="synonym">Hormographiella aspergillata</name>
    <dbReference type="NCBI Taxonomy" id="240176"/>
    <lineage>
        <taxon>Eukaryota</taxon>
        <taxon>Fungi</taxon>
        <taxon>Dikarya</taxon>
        <taxon>Basidiomycota</taxon>
        <taxon>Agaricomycotina</taxon>
        <taxon>Agaricomycetes</taxon>
        <taxon>Agaricomycetidae</taxon>
        <taxon>Agaricales</taxon>
        <taxon>Agaricineae</taxon>
        <taxon>Psathyrellaceae</taxon>
        <taxon>Coprinopsis</taxon>
    </lineage>
</organism>
<dbReference type="STRING" id="240176.A8PHT3"/>
<comment type="caution">
    <text evidence="1">The sequence shown here is derived from an EMBL/GenBank/DDBJ whole genome shotgun (WGS) entry which is preliminary data.</text>
</comment>
<dbReference type="OMA" id="HRINTPP"/>
<proteinExistence type="predicted"/>
<dbReference type="GeneID" id="6018164"/>
<sequence>MALPPTNRYSTVAEWAKRARAWVHVNEEKFMRFCLSGFSTEFADGYGVTLDGTTLSRSDSPLSLSRHYTTIIGSSPEIELVSGNLTIAPLGEYHHEPMKDLFLFFDIKLPSGRVVTKPLVHLATHPIGTWGPGTRLHIGFSGFATVIGDESNIGADKYEELYRLGIHPALGIEHATADDSPITIPHDNISTFTDQLRASLEDHGVHWAGDIFFVHEVVDMSRSTQHDARDRATSRDWLNLAFSHYELSLAAALSGEHGTWYVGVGMDIASSSGKCFLWNSKKHSDLLYHLAKVDIIQSHTITTTNKASYSRHTSFHLSQAAGCEVRLSDTMMGQTGLRYWSLSHTHAVASPESITPTDVFTGRAIQVLERAFESYRAAAYTEGVGLRVEGVVAIGKAVDFLIDVPYIALDTAIFVLEREELWPMLAYRMLAMRMAAELQITRSPYNRLQAPSLLLAAGIAFLANTIDTTAAISFPRMGDARYFLPTSQSNTPGLGGPVFDRIGQGDNAPRSVYNVLYLRQFLDGSPEFVESPMMICDRILEAVMGASLDQLAIAARTETAAVQQVRSCRTFRLPPQSTKPWYQHHEHAYATDRLDIVIPPMHLTQHHFTHGLTPWCEEVWVQYLNDIISGIPSKVPSRRNNHSSDSFCALTPAQLANADMGIFQNLRLSDIFTEVQWIVVRDEEELMVVFDSHFPDRDWESEDPAFASRRYYDDWVALTYRLSRAEVVETKKALFRLFRMLCWIPWGDGGVWETRPDRRFTRFGGADLRLPAPKILILRGEPVWEPAA</sequence>
<gene>
    <name evidence="1" type="ORF">CC1G_12781</name>
</gene>
<dbReference type="RefSeq" id="XP_001841461.1">
    <property type="nucleotide sequence ID" value="XM_001841409.1"/>
</dbReference>
<name>A8PHT3_COPC7</name>
<accession>A8PHT3</accession>
<dbReference type="OrthoDB" id="2953743at2759"/>
<keyword evidence="2" id="KW-1185">Reference proteome</keyword>
<evidence type="ECO:0000313" key="1">
    <source>
        <dbReference type="EMBL" id="EAU80365.1"/>
    </source>
</evidence>